<keyword evidence="3" id="KW-1185">Reference proteome</keyword>
<evidence type="ECO:0000256" key="1">
    <source>
        <dbReference type="SAM" id="SignalP"/>
    </source>
</evidence>
<sequence>MTKWPLFRGMLSQLHLLLLLQLTLHRGGAHGLQWLRFTVPRWVVEGADVQLTCQFDVEKDMLYSVKWYKQGREFYRYVPAEPRMKQDYPLPGVIVDKERSGAQQVTLRSVGRESAGRYKCEVLTEAPLFRTLVKSGEMGVVQLPRGPLTVTGGQDAYQPGTNVTLNCSAPHSLPASELTWYINDQQAPQEYLVNYRPQYDPSGGVSPRLGLHFTAQRWHFPTGELRLKCTAALHRLYTEEALHRGAASPPDPGLLMTDGADKMDISNIFTLTALLLLLG</sequence>
<dbReference type="PANTHER" id="PTHR21261:SF15">
    <property type="entry name" value="BEATEN PATH IIIA, ISOFORM D-RELATED"/>
    <property type="match status" value="1"/>
</dbReference>
<name>A0A979FJA0_HYAAZ</name>
<accession>A0A979FJA0</accession>
<reference evidence="4" key="1">
    <citation type="submission" date="2025-08" db="UniProtKB">
        <authorList>
            <consortium name="RefSeq"/>
        </authorList>
    </citation>
    <scope>IDENTIFICATION</scope>
    <source>
        <tissue evidence="4">Whole organism</tissue>
    </source>
</reference>
<dbReference type="FunFam" id="2.60.40.10:FF:000437">
    <property type="entry name" value="Beat-IIIc, isoform A"/>
    <property type="match status" value="1"/>
</dbReference>
<feature type="signal peptide" evidence="1">
    <location>
        <begin position="1"/>
        <end position="29"/>
    </location>
</feature>
<protein>
    <submittedName>
        <fullName evidence="4">Cell adhesion molecule 3</fullName>
    </submittedName>
</protein>
<dbReference type="AlphaFoldDB" id="A0A979FJA0"/>
<gene>
    <name evidence="4" type="primary">LOC108674984</name>
</gene>
<dbReference type="InterPro" id="IPR036179">
    <property type="entry name" value="Ig-like_dom_sf"/>
</dbReference>
<dbReference type="PROSITE" id="PS50835">
    <property type="entry name" value="IG_LIKE"/>
    <property type="match status" value="2"/>
</dbReference>
<dbReference type="Proteomes" id="UP000694843">
    <property type="component" value="Unplaced"/>
</dbReference>
<feature type="domain" description="Ig-like" evidence="2">
    <location>
        <begin position="45"/>
        <end position="122"/>
    </location>
</feature>
<dbReference type="InterPro" id="IPR007110">
    <property type="entry name" value="Ig-like_dom"/>
</dbReference>
<dbReference type="PANTHER" id="PTHR21261">
    <property type="entry name" value="BEAT PROTEIN"/>
    <property type="match status" value="1"/>
</dbReference>
<keyword evidence="1" id="KW-0732">Signal</keyword>
<evidence type="ECO:0000259" key="2">
    <source>
        <dbReference type="PROSITE" id="PS50835"/>
    </source>
</evidence>
<dbReference type="SMART" id="SM00409">
    <property type="entry name" value="IG"/>
    <property type="match status" value="1"/>
</dbReference>
<dbReference type="SUPFAM" id="SSF48726">
    <property type="entry name" value="Immunoglobulin"/>
    <property type="match status" value="2"/>
</dbReference>
<dbReference type="Gene3D" id="2.60.40.10">
    <property type="entry name" value="Immunoglobulins"/>
    <property type="match status" value="2"/>
</dbReference>
<dbReference type="GeneID" id="108674984"/>
<dbReference type="OrthoDB" id="10015491at2759"/>
<organism evidence="3 4">
    <name type="scientific">Hyalella azteca</name>
    <name type="common">Amphipod</name>
    <dbReference type="NCBI Taxonomy" id="294128"/>
    <lineage>
        <taxon>Eukaryota</taxon>
        <taxon>Metazoa</taxon>
        <taxon>Ecdysozoa</taxon>
        <taxon>Arthropoda</taxon>
        <taxon>Crustacea</taxon>
        <taxon>Multicrustacea</taxon>
        <taxon>Malacostraca</taxon>
        <taxon>Eumalacostraca</taxon>
        <taxon>Peracarida</taxon>
        <taxon>Amphipoda</taxon>
        <taxon>Senticaudata</taxon>
        <taxon>Talitrida</taxon>
        <taxon>Talitroidea</taxon>
        <taxon>Hyalellidae</taxon>
        <taxon>Hyalella</taxon>
    </lineage>
</organism>
<dbReference type="OMA" id="HGEMMVV"/>
<dbReference type="InterPro" id="IPR013106">
    <property type="entry name" value="Ig_V-set"/>
</dbReference>
<proteinExistence type="predicted"/>
<evidence type="ECO:0000313" key="3">
    <source>
        <dbReference type="Proteomes" id="UP000694843"/>
    </source>
</evidence>
<evidence type="ECO:0000313" key="4">
    <source>
        <dbReference type="RefSeq" id="XP_047736325.1"/>
    </source>
</evidence>
<dbReference type="InterPro" id="IPR003599">
    <property type="entry name" value="Ig_sub"/>
</dbReference>
<dbReference type="KEGG" id="hazt:108674984"/>
<dbReference type="InterPro" id="IPR013783">
    <property type="entry name" value="Ig-like_fold"/>
</dbReference>
<dbReference type="Pfam" id="PF07686">
    <property type="entry name" value="V-set"/>
    <property type="match status" value="1"/>
</dbReference>
<feature type="domain" description="Ig-like" evidence="2">
    <location>
        <begin position="144"/>
        <end position="186"/>
    </location>
</feature>
<feature type="chain" id="PRO_5038092779" evidence="1">
    <location>
        <begin position="30"/>
        <end position="279"/>
    </location>
</feature>
<dbReference type="RefSeq" id="XP_047736325.1">
    <property type="nucleotide sequence ID" value="XM_047880369.1"/>
</dbReference>